<organism evidence="2">
    <name type="scientific">Tetraselmis sp. GSL018</name>
    <dbReference type="NCBI Taxonomy" id="582737"/>
    <lineage>
        <taxon>Eukaryota</taxon>
        <taxon>Viridiplantae</taxon>
        <taxon>Chlorophyta</taxon>
        <taxon>core chlorophytes</taxon>
        <taxon>Chlorodendrophyceae</taxon>
        <taxon>Chlorodendrales</taxon>
        <taxon>Chlorodendraceae</taxon>
        <taxon>Tetraselmis</taxon>
    </lineage>
</organism>
<feature type="region of interest" description="Disordered" evidence="1">
    <location>
        <begin position="1"/>
        <end position="35"/>
    </location>
</feature>
<evidence type="ECO:0000256" key="1">
    <source>
        <dbReference type="SAM" id="MobiDB-lite"/>
    </source>
</evidence>
<name>A0A061RXK5_9CHLO</name>
<dbReference type="EMBL" id="GBEZ01010153">
    <property type="protein sequence ID" value="JAC75494.1"/>
    <property type="molecule type" value="Transcribed_RNA"/>
</dbReference>
<accession>A0A061RXK5</accession>
<evidence type="ECO:0000313" key="2">
    <source>
        <dbReference type="EMBL" id="JAC75494.1"/>
    </source>
</evidence>
<dbReference type="AlphaFoldDB" id="A0A061RXK5"/>
<feature type="non-terminal residue" evidence="2">
    <location>
        <position position="1"/>
    </location>
</feature>
<sequence length="52" mass="5427">RRQMVLAEAMRSTRRGPTGVEPVSPGGSTASCAPAAPRRFPLLSVRGPEHAG</sequence>
<reference evidence="2" key="1">
    <citation type="submission" date="2014-05" db="EMBL/GenBank/DDBJ databases">
        <title>The transcriptome of the halophilic microalga Tetraselmis sp. GSL018 isolated from the Great Salt Lake, Utah.</title>
        <authorList>
            <person name="Jinkerson R.E."/>
            <person name="D'Adamo S."/>
            <person name="Posewitz M.C."/>
        </authorList>
    </citation>
    <scope>NUCLEOTIDE SEQUENCE</scope>
    <source>
        <strain evidence="2">GSL018</strain>
    </source>
</reference>
<proteinExistence type="predicted"/>
<protein>
    <submittedName>
        <fullName evidence="2">Uncharacterized protein</fullName>
    </submittedName>
</protein>
<gene>
    <name evidence="2" type="ORF">TSPGSL018_22928</name>
</gene>